<organism evidence="2 3">
    <name type="scientific">Umezawaea endophytica</name>
    <dbReference type="NCBI Taxonomy" id="1654476"/>
    <lineage>
        <taxon>Bacteria</taxon>
        <taxon>Bacillati</taxon>
        <taxon>Actinomycetota</taxon>
        <taxon>Actinomycetes</taxon>
        <taxon>Pseudonocardiales</taxon>
        <taxon>Pseudonocardiaceae</taxon>
        <taxon>Umezawaea</taxon>
    </lineage>
</organism>
<dbReference type="Proteomes" id="UP001141259">
    <property type="component" value="Unassembled WGS sequence"/>
</dbReference>
<dbReference type="AlphaFoldDB" id="A0A9X2VFV5"/>
<evidence type="ECO:0000259" key="1">
    <source>
        <dbReference type="Pfam" id="PF04149"/>
    </source>
</evidence>
<dbReference type="Pfam" id="PF04149">
    <property type="entry name" value="DUF397"/>
    <property type="match status" value="1"/>
</dbReference>
<dbReference type="EMBL" id="JANYMP010000001">
    <property type="protein sequence ID" value="MCS7475692.1"/>
    <property type="molecule type" value="Genomic_DNA"/>
</dbReference>
<dbReference type="InterPro" id="IPR007278">
    <property type="entry name" value="DUF397"/>
</dbReference>
<gene>
    <name evidence="2" type="ORF">NZH93_02415</name>
</gene>
<keyword evidence="3" id="KW-1185">Reference proteome</keyword>
<name>A0A9X2VFV5_9PSEU</name>
<evidence type="ECO:0000313" key="2">
    <source>
        <dbReference type="EMBL" id="MCS7475692.1"/>
    </source>
</evidence>
<comment type="caution">
    <text evidence="2">The sequence shown here is derived from an EMBL/GenBank/DDBJ whole genome shotgun (WGS) entry which is preliminary data.</text>
</comment>
<reference evidence="2" key="1">
    <citation type="submission" date="2022-08" db="EMBL/GenBank/DDBJ databases">
        <authorList>
            <person name="Tistechok S."/>
            <person name="Samborskyy M."/>
            <person name="Roman I."/>
        </authorList>
    </citation>
    <scope>NUCLEOTIDE SEQUENCE</scope>
    <source>
        <strain evidence="2">DSM 103496</strain>
    </source>
</reference>
<sequence>MDINARQGGSTSGLPVVGWRTAHHCGSDGGNCVEVNSAAVEVVGVRDTKRPGGRPLVFPATGWRGFLLAAHDGRFDR</sequence>
<feature type="domain" description="DUF397" evidence="1">
    <location>
        <begin position="18"/>
        <end position="70"/>
    </location>
</feature>
<dbReference type="RefSeq" id="WP_259621201.1">
    <property type="nucleotide sequence ID" value="NZ_JANYMP010000001.1"/>
</dbReference>
<evidence type="ECO:0000313" key="3">
    <source>
        <dbReference type="Proteomes" id="UP001141259"/>
    </source>
</evidence>
<protein>
    <submittedName>
        <fullName evidence="2">DUF397 domain-containing protein</fullName>
    </submittedName>
</protein>
<proteinExistence type="predicted"/>
<accession>A0A9X2VFV5</accession>